<dbReference type="GO" id="GO:0004896">
    <property type="term" value="F:cytokine receptor activity"/>
    <property type="evidence" value="ECO:0007669"/>
    <property type="project" value="TreeGrafter"/>
</dbReference>
<dbReference type="InterPro" id="IPR036116">
    <property type="entry name" value="FN3_sf"/>
</dbReference>
<evidence type="ECO:0000259" key="4">
    <source>
        <dbReference type="Pfam" id="PF01108"/>
    </source>
</evidence>
<dbReference type="Pfam" id="PF01108">
    <property type="entry name" value="Tissue_fac"/>
    <property type="match status" value="1"/>
</dbReference>
<proteinExistence type="predicted"/>
<sequence length="473" mass="51826">MSTLFWTITWLPQMLSAMSEPPQPVHLTMTSIHLVHMLKWQPGPGTPTAVHYNVTVNTDKGTSWVPVTGCEHVIDPLVCNLTDAFPDLRKVYLVQVTAWLDAQVSQAATYQGFIPIRDTHLDLPLLTVTACGRNLCVDLHPPVEHLRHAYDTLQYKLNVKSNSADGAQFFKDSKSLRRQILEDLAPGRQYCVSVCFSDSLESKESNYSQPVCAYTSGVFPADPLISALLCLLVLVGVVVFLLLIFTGFICLKRGPLPLVLTSVYHVDQVLVLVPCRMLLSSLLSVKAALPPSGEKRSNHSSSEESDGEVVLETTDKSRGGYTLRVGNNILSSSSSSSSSLSVPLPISFSSQTPNLLSAIQPELQVPKEMHSNVTHILSTDTSANEDINSLTAVQTGESGEEGNQDVNLLTLTFGRHEEETEAVNISLVQSSETWDNKNVVVEAVFCLTDEEEEEDEPSGYMGRPCTDILKNLL</sequence>
<dbReference type="InterPro" id="IPR003961">
    <property type="entry name" value="FN3_dom"/>
</dbReference>
<reference evidence="6" key="2">
    <citation type="submission" date="2025-08" db="UniProtKB">
        <authorList>
            <consortium name="Ensembl"/>
        </authorList>
    </citation>
    <scope>IDENTIFICATION</scope>
</reference>
<dbReference type="GO" id="GO:0005886">
    <property type="term" value="C:plasma membrane"/>
    <property type="evidence" value="ECO:0007669"/>
    <property type="project" value="TreeGrafter"/>
</dbReference>
<name>A0A665VYP5_ECHNA</name>
<organism evidence="6 7">
    <name type="scientific">Echeneis naucrates</name>
    <name type="common">Live sharksucker</name>
    <dbReference type="NCBI Taxonomy" id="173247"/>
    <lineage>
        <taxon>Eukaryota</taxon>
        <taxon>Metazoa</taxon>
        <taxon>Chordata</taxon>
        <taxon>Craniata</taxon>
        <taxon>Vertebrata</taxon>
        <taxon>Euteleostomi</taxon>
        <taxon>Actinopterygii</taxon>
        <taxon>Neopterygii</taxon>
        <taxon>Teleostei</taxon>
        <taxon>Neoteleostei</taxon>
        <taxon>Acanthomorphata</taxon>
        <taxon>Carangaria</taxon>
        <taxon>Carangiformes</taxon>
        <taxon>Echeneidae</taxon>
        <taxon>Echeneis</taxon>
    </lineage>
</organism>
<dbReference type="Pfam" id="PF09294">
    <property type="entry name" value="Interfer-bind"/>
    <property type="match status" value="1"/>
</dbReference>
<protein>
    <submittedName>
        <fullName evidence="6">Interferon alpha/beta receptor 2-like</fullName>
    </submittedName>
</protein>
<dbReference type="Proteomes" id="UP000472264">
    <property type="component" value="Chromosome 21"/>
</dbReference>
<keyword evidence="2" id="KW-0812">Transmembrane</keyword>
<dbReference type="OMA" id="VMTSRVW"/>
<dbReference type="PANTHER" id="PTHR20859">
    <property type="entry name" value="INTERFERON/INTERLEUKIN RECEPTOR"/>
    <property type="match status" value="1"/>
</dbReference>
<dbReference type="InParanoid" id="A0A665VYP5"/>
<evidence type="ECO:0000256" key="2">
    <source>
        <dbReference type="SAM" id="Phobius"/>
    </source>
</evidence>
<feature type="signal peptide" evidence="3">
    <location>
        <begin position="1"/>
        <end position="19"/>
    </location>
</feature>
<evidence type="ECO:0000259" key="5">
    <source>
        <dbReference type="Pfam" id="PF09294"/>
    </source>
</evidence>
<dbReference type="InterPro" id="IPR050650">
    <property type="entry name" value="Type-II_Cytokine-TF_Rcpt"/>
</dbReference>
<dbReference type="InterPro" id="IPR015373">
    <property type="entry name" value="Interferon/interleukin_rcp_dom"/>
</dbReference>
<dbReference type="InterPro" id="IPR013783">
    <property type="entry name" value="Ig-like_fold"/>
</dbReference>
<evidence type="ECO:0000256" key="3">
    <source>
        <dbReference type="SAM" id="SignalP"/>
    </source>
</evidence>
<feature type="transmembrane region" description="Helical" evidence="2">
    <location>
        <begin position="224"/>
        <end position="251"/>
    </location>
</feature>
<evidence type="ECO:0000256" key="1">
    <source>
        <dbReference type="SAM" id="MobiDB-lite"/>
    </source>
</evidence>
<gene>
    <name evidence="6" type="primary">crfb2</name>
</gene>
<feature type="region of interest" description="Disordered" evidence="1">
    <location>
        <begin position="290"/>
        <end position="313"/>
    </location>
</feature>
<feature type="chain" id="PRO_5025524376" evidence="3">
    <location>
        <begin position="20"/>
        <end position="473"/>
    </location>
</feature>
<evidence type="ECO:0000313" key="7">
    <source>
        <dbReference type="Proteomes" id="UP000472264"/>
    </source>
</evidence>
<keyword evidence="2" id="KW-1133">Transmembrane helix</keyword>
<keyword evidence="7" id="KW-1185">Reference proteome</keyword>
<dbReference type="PANTHER" id="PTHR20859:SF93">
    <property type="entry name" value="CYTOKINE RECEPTOR FAMILY MEMBER B12-RELATED"/>
    <property type="match status" value="1"/>
</dbReference>
<accession>A0A665VYP5</accession>
<reference evidence="6" key="3">
    <citation type="submission" date="2025-09" db="UniProtKB">
        <authorList>
            <consortium name="Ensembl"/>
        </authorList>
    </citation>
    <scope>IDENTIFICATION</scope>
</reference>
<keyword evidence="2" id="KW-0472">Membrane</keyword>
<dbReference type="Ensembl" id="ENSENLT00000037563.1">
    <property type="protein sequence ID" value="ENSENLP00000036597.1"/>
    <property type="gene ID" value="ENSENLG00000015904.1"/>
</dbReference>
<dbReference type="Gene3D" id="2.60.40.10">
    <property type="entry name" value="Immunoglobulins"/>
    <property type="match status" value="1"/>
</dbReference>
<evidence type="ECO:0000313" key="6">
    <source>
        <dbReference type="Ensembl" id="ENSENLP00000036597.1"/>
    </source>
</evidence>
<feature type="domain" description="Interferon/interleukin receptor" evidence="5">
    <location>
        <begin position="119"/>
        <end position="215"/>
    </location>
</feature>
<reference evidence="6" key="1">
    <citation type="submission" date="2021-04" db="EMBL/GenBank/DDBJ databases">
        <authorList>
            <consortium name="Wellcome Sanger Institute Data Sharing"/>
        </authorList>
    </citation>
    <scope>NUCLEOTIDE SEQUENCE [LARGE SCALE GENOMIC DNA]</scope>
</reference>
<feature type="domain" description="Fibronectin type-III" evidence="4">
    <location>
        <begin position="6"/>
        <end position="105"/>
    </location>
</feature>
<dbReference type="AlphaFoldDB" id="A0A665VYP5"/>
<dbReference type="SUPFAM" id="SSF49265">
    <property type="entry name" value="Fibronectin type III"/>
    <property type="match status" value="2"/>
</dbReference>
<keyword evidence="3" id="KW-0732">Signal</keyword>
<dbReference type="OrthoDB" id="10031784at2759"/>